<organism evidence="1 2">
    <name type="scientific">Pseudaeromonas paramecii</name>
    <dbReference type="NCBI Taxonomy" id="2138166"/>
    <lineage>
        <taxon>Bacteria</taxon>
        <taxon>Pseudomonadati</taxon>
        <taxon>Pseudomonadota</taxon>
        <taxon>Gammaproteobacteria</taxon>
        <taxon>Aeromonadales</taxon>
        <taxon>Aeromonadaceae</taxon>
        <taxon>Pseudaeromonas</taxon>
    </lineage>
</organism>
<evidence type="ECO:0000313" key="1">
    <source>
        <dbReference type="EMBL" id="GAA4493177.1"/>
    </source>
</evidence>
<reference evidence="2" key="1">
    <citation type="journal article" date="2019" name="Int. J. Syst. Evol. Microbiol.">
        <title>The Global Catalogue of Microorganisms (GCM) 10K type strain sequencing project: providing services to taxonomists for standard genome sequencing and annotation.</title>
        <authorList>
            <consortium name="The Broad Institute Genomics Platform"/>
            <consortium name="The Broad Institute Genome Sequencing Center for Infectious Disease"/>
            <person name="Wu L."/>
            <person name="Ma J."/>
        </authorList>
    </citation>
    <scope>NUCLEOTIDE SEQUENCE [LARGE SCALE GENOMIC DNA]</scope>
    <source>
        <strain evidence="2">JCM 32226</strain>
    </source>
</reference>
<proteinExistence type="predicted"/>
<comment type="caution">
    <text evidence="1">The sequence shown here is derived from an EMBL/GenBank/DDBJ whole genome shotgun (WGS) entry which is preliminary data.</text>
</comment>
<keyword evidence="2" id="KW-1185">Reference proteome</keyword>
<gene>
    <name evidence="1" type="ORF">GCM10023095_02940</name>
</gene>
<sequence>MAEPLNLDLWQAPAGDGPLNLDLGATGEAISRVYGTLDAQGPTSQISLQARLTSQGNLIGRSLWQRAITQARLTLVGQGGAVCPTETLRGDLHWLWIGNLYATPPGPGRAHAVTTVDLNVYRDPMGLGGDTWRKQGQPIAPAATAIDWQHAPRLTAKPATAWQQAEAQQQQPGWHQAHLPRLRHAPSACHSEAPELGQGAAFSHGDLARLRRTPALAHAEAPGIDRQPRLLFMDLLPRRHRLASLAWRSCDPAIIRHQTDKTARALARHLALVSRYEEAIYPGPGRHDLPPPVPPLEPPSGWVELDFQALRQATTDLEFVWVELADAAVIIPTRRVYLVSNSASIVRASDGRNIPASSVSLDVDCDSWAWQFSASLPRIVDAEALEGEQVIIEVNGHQWTCLVDGWKDNRAWNSQGATIRGRSLSAELSATHLLAASYAEPEARTMGQLAGQLLPGAWSLDWQAADWLVPGGCWSFDNQVAIAALQTLAEAAGAFIRPDHMARALTVLPRYGIKPWELASSQVDLYVPDAILVTKGRDRQARTAGEGIWLSGGQAGGIQALVKRTGTAPSQLLPDLVNPLITHVDGARALGIQQLAASMSVSLDTLELPISSDTGLILPGTTLQTLDGKGYGRSLKVAASMSQDRKLTVRQTIELERPLGL</sequence>
<dbReference type="RefSeq" id="WP_345009338.1">
    <property type="nucleotide sequence ID" value="NZ_BAABFC010000001.1"/>
</dbReference>
<evidence type="ECO:0000313" key="2">
    <source>
        <dbReference type="Proteomes" id="UP001501321"/>
    </source>
</evidence>
<accession>A0ABP8PVU4</accession>
<protein>
    <submittedName>
        <fullName evidence="1">Uncharacterized protein</fullName>
    </submittedName>
</protein>
<dbReference type="EMBL" id="BAABFC010000001">
    <property type="protein sequence ID" value="GAA4493177.1"/>
    <property type="molecule type" value="Genomic_DNA"/>
</dbReference>
<dbReference type="Proteomes" id="UP001501321">
    <property type="component" value="Unassembled WGS sequence"/>
</dbReference>
<name>A0ABP8PVU4_9GAMM</name>